<feature type="transmembrane region" description="Helical" evidence="1">
    <location>
        <begin position="206"/>
        <end position="228"/>
    </location>
</feature>
<evidence type="ECO:0000313" key="3">
    <source>
        <dbReference type="Proteomes" id="UP000317371"/>
    </source>
</evidence>
<dbReference type="InterPro" id="IPR056569">
    <property type="entry name" value="ArlJ-like"/>
</dbReference>
<feature type="transmembrane region" description="Helical" evidence="1">
    <location>
        <begin position="432"/>
        <end position="453"/>
    </location>
</feature>
<evidence type="ECO:0000313" key="2">
    <source>
        <dbReference type="EMBL" id="TQE94873.1"/>
    </source>
</evidence>
<organism evidence="2 3">
    <name type="scientific">Litorilinea aerophila</name>
    <dbReference type="NCBI Taxonomy" id="1204385"/>
    <lineage>
        <taxon>Bacteria</taxon>
        <taxon>Bacillati</taxon>
        <taxon>Chloroflexota</taxon>
        <taxon>Caldilineae</taxon>
        <taxon>Caldilineales</taxon>
        <taxon>Caldilineaceae</taxon>
        <taxon>Litorilinea</taxon>
    </lineage>
</organism>
<dbReference type="PANTHER" id="PTHR35402">
    <property type="entry name" value="INTEGRAL MEMBRANE PROTEIN-RELATED"/>
    <property type="match status" value="1"/>
</dbReference>
<feature type="transmembrane region" description="Helical" evidence="1">
    <location>
        <begin position="137"/>
        <end position="159"/>
    </location>
</feature>
<feature type="transmembrane region" description="Helical" evidence="1">
    <location>
        <begin position="165"/>
        <end position="185"/>
    </location>
</feature>
<dbReference type="EMBL" id="VIGC01000019">
    <property type="protein sequence ID" value="TQE94873.1"/>
    <property type="molecule type" value="Genomic_DNA"/>
</dbReference>
<dbReference type="PANTHER" id="PTHR35402:SF2">
    <property type="entry name" value="FLAGELLA ACCESSORY PROTEIN J"/>
    <property type="match status" value="1"/>
</dbReference>
<accession>A0A540VFH8</accession>
<name>A0A540VFH8_9CHLR</name>
<keyword evidence="3" id="KW-1185">Reference proteome</keyword>
<gene>
    <name evidence="2" type="ORF">FKZ61_14755</name>
</gene>
<sequence>MLKRISRDLFKRDGFQEVNGFDLFYQLTYMSAVAASGISRNRIFQLGSSLPRNPAAYFDRVNLLSQTLGYDYARACSLVGLAIKSEAMVSLLLRLSNALASGQPEHEFLSEEAGVQGQLYEKEYERDLASLTKWTDAYAAVTVSASLMIIINMTSSLIYPLGDGILVGLVITAAFTAGVTAWILSRAAPKEKIDLFSKEGPWTQRTALRMALYLLPAIVVIGSLLLVLGVPISVTTLVVAVLLFPLGLVSVLAGREIDKKDREFGPFLRSLGSMAVSTGATITEALNRLDLSSFPTLESDLKRLRNRLNAAISPELCWQKFALETGSKLIGEAVTIFNDAVKLGGDPDTIAFLTADFSARTIMLRAKRKVTASTFTWLTVVMHGAVATLMVLILEIVHNFSELMNAAMPTLEPGAEAVTVPMSVFNTPEIGLYRWMTIFMVLLLSLINAGAIIATDGGHRLKLTFYLSIMLFTSGLSFLLVPPLVERIL</sequence>
<keyword evidence="1" id="KW-0472">Membrane</keyword>
<reference evidence="2 3" key="1">
    <citation type="submission" date="2019-06" db="EMBL/GenBank/DDBJ databases">
        <title>Genome sequence of Litorilinea aerophila BAA-2444.</title>
        <authorList>
            <person name="Maclea K.S."/>
            <person name="Maurais E.G."/>
            <person name="Iannazzi L.C."/>
        </authorList>
    </citation>
    <scope>NUCLEOTIDE SEQUENCE [LARGE SCALE GENOMIC DNA]</scope>
    <source>
        <strain evidence="2 3">ATCC BAA-2444</strain>
    </source>
</reference>
<dbReference type="OrthoDB" id="9821768at2"/>
<feature type="transmembrane region" description="Helical" evidence="1">
    <location>
        <begin position="234"/>
        <end position="254"/>
    </location>
</feature>
<proteinExistence type="predicted"/>
<dbReference type="InParanoid" id="A0A540VFH8"/>
<keyword evidence="1" id="KW-0812">Transmembrane</keyword>
<dbReference type="AlphaFoldDB" id="A0A540VFH8"/>
<protein>
    <submittedName>
        <fullName evidence="2">Uncharacterized protein</fullName>
    </submittedName>
</protein>
<feature type="transmembrane region" description="Helical" evidence="1">
    <location>
        <begin position="370"/>
        <end position="394"/>
    </location>
</feature>
<comment type="caution">
    <text evidence="2">The sequence shown here is derived from an EMBL/GenBank/DDBJ whole genome shotgun (WGS) entry which is preliminary data.</text>
</comment>
<dbReference type="Proteomes" id="UP000317371">
    <property type="component" value="Unassembled WGS sequence"/>
</dbReference>
<evidence type="ECO:0000256" key="1">
    <source>
        <dbReference type="SAM" id="Phobius"/>
    </source>
</evidence>
<feature type="transmembrane region" description="Helical" evidence="1">
    <location>
        <begin position="465"/>
        <end position="485"/>
    </location>
</feature>
<dbReference type="RefSeq" id="WP_141610915.1">
    <property type="nucleotide sequence ID" value="NZ_VIGC02000019.1"/>
</dbReference>
<keyword evidence="1" id="KW-1133">Transmembrane helix</keyword>